<comment type="caution">
    <text evidence="8">The sequence shown here is derived from an EMBL/GenBank/DDBJ whole genome shotgun (WGS) entry which is preliminary data.</text>
</comment>
<reference evidence="8" key="1">
    <citation type="journal article" date="2023" name="Science">
        <title>Genome structures resolve the early diversification of teleost fishes.</title>
        <authorList>
            <person name="Parey E."/>
            <person name="Louis A."/>
            <person name="Montfort J."/>
            <person name="Bouchez O."/>
            <person name="Roques C."/>
            <person name="Iampietro C."/>
            <person name="Lluch J."/>
            <person name="Castinel A."/>
            <person name="Donnadieu C."/>
            <person name="Desvignes T."/>
            <person name="Floi Bucao C."/>
            <person name="Jouanno E."/>
            <person name="Wen M."/>
            <person name="Mejri S."/>
            <person name="Dirks R."/>
            <person name="Jansen H."/>
            <person name="Henkel C."/>
            <person name="Chen W.J."/>
            <person name="Zahm M."/>
            <person name="Cabau C."/>
            <person name="Klopp C."/>
            <person name="Thompson A.W."/>
            <person name="Robinson-Rechavi M."/>
            <person name="Braasch I."/>
            <person name="Lecointre G."/>
            <person name="Bobe J."/>
            <person name="Postlethwait J.H."/>
            <person name="Berthelot C."/>
            <person name="Roest Crollius H."/>
            <person name="Guiguen Y."/>
        </authorList>
    </citation>
    <scope>NUCLEOTIDE SEQUENCE</scope>
    <source>
        <strain evidence="8">NC1722</strain>
    </source>
</reference>
<sequence>MGIHMSDAERLVQELDSEFILPIGDTVIQNGANSAVGQAVIQISAAMGVRTINVIRDRPNRQDLVEELESMGADYVVTEEALQSPEMETVFKDVPKPKLGLNCVGGQSGGHLLSHLDNWATLVTYGGMSKKPLQIPAKSLIFKDITLRGFWMTQWKRNNREDLTHLVSMVNVLLHGEIWSALCPFLCPGPVRPLQTGPGSHSSPSSKETCASHVDPYVYIHKHT</sequence>
<dbReference type="InterPro" id="IPR013149">
    <property type="entry name" value="ADH-like_C"/>
</dbReference>
<keyword evidence="4" id="KW-0809">Transit peptide</keyword>
<dbReference type="Pfam" id="PF00107">
    <property type="entry name" value="ADH_zinc_N"/>
    <property type="match status" value="1"/>
</dbReference>
<dbReference type="PANTHER" id="PTHR43981">
    <property type="entry name" value="ENOYL-[ACYL-CARRIER-PROTEIN] REDUCTASE, MITOCHONDRIAL"/>
    <property type="match status" value="1"/>
</dbReference>
<dbReference type="GO" id="GO:0005739">
    <property type="term" value="C:mitochondrion"/>
    <property type="evidence" value="ECO:0007669"/>
    <property type="project" value="UniProtKB-SubCell"/>
</dbReference>
<keyword evidence="3" id="KW-0521">NADP</keyword>
<dbReference type="EMBL" id="JAINUG010000238">
    <property type="protein sequence ID" value="KAJ8385912.1"/>
    <property type="molecule type" value="Genomic_DNA"/>
</dbReference>
<evidence type="ECO:0000313" key="8">
    <source>
        <dbReference type="EMBL" id="KAJ8385912.1"/>
    </source>
</evidence>
<comment type="similarity">
    <text evidence="2">Belongs to the zinc-containing alcohol dehydrogenase family. Quinone oxidoreductase subfamily.</text>
</comment>
<dbReference type="Proteomes" id="UP001221898">
    <property type="component" value="Unassembled WGS sequence"/>
</dbReference>
<dbReference type="InterPro" id="IPR036291">
    <property type="entry name" value="NAD(P)-bd_dom_sf"/>
</dbReference>
<evidence type="ECO:0000256" key="2">
    <source>
        <dbReference type="ARBA" id="ARBA00010371"/>
    </source>
</evidence>
<evidence type="ECO:0000256" key="6">
    <source>
        <dbReference type="ARBA" id="ARBA00023128"/>
    </source>
</evidence>
<name>A0AAD7RL45_9TELE</name>
<keyword evidence="5" id="KW-0560">Oxidoreductase</keyword>
<evidence type="ECO:0000313" key="9">
    <source>
        <dbReference type="Proteomes" id="UP001221898"/>
    </source>
</evidence>
<dbReference type="SUPFAM" id="SSF51735">
    <property type="entry name" value="NAD(P)-binding Rossmann-fold domains"/>
    <property type="match status" value="1"/>
</dbReference>
<comment type="subcellular location">
    <subcellularLocation>
        <location evidence="1">Mitochondrion</location>
    </subcellularLocation>
</comment>
<dbReference type="Gene3D" id="3.40.50.720">
    <property type="entry name" value="NAD(P)-binding Rossmann-like Domain"/>
    <property type="match status" value="1"/>
</dbReference>
<evidence type="ECO:0000256" key="3">
    <source>
        <dbReference type="ARBA" id="ARBA00022857"/>
    </source>
</evidence>
<dbReference type="FunFam" id="3.40.50.720:FF:000112">
    <property type="entry name" value="Enoyl-[acyl-carrier-protein] reductase 1, mitochondrial"/>
    <property type="match status" value="1"/>
</dbReference>
<keyword evidence="9" id="KW-1185">Reference proteome</keyword>
<accession>A0AAD7RL45</accession>
<protein>
    <recommendedName>
        <fullName evidence="7">Alcohol dehydrogenase-like C-terminal domain-containing protein</fullName>
    </recommendedName>
</protein>
<evidence type="ECO:0000256" key="1">
    <source>
        <dbReference type="ARBA" id="ARBA00004173"/>
    </source>
</evidence>
<gene>
    <name evidence="8" type="ORF">AAFF_G00178740</name>
</gene>
<dbReference type="GO" id="GO:0016491">
    <property type="term" value="F:oxidoreductase activity"/>
    <property type="evidence" value="ECO:0007669"/>
    <property type="project" value="UniProtKB-KW"/>
</dbReference>
<keyword evidence="6" id="KW-0496">Mitochondrion</keyword>
<dbReference type="AlphaFoldDB" id="A0AAD7RL45"/>
<feature type="domain" description="Alcohol dehydrogenase-like C-terminal" evidence="7">
    <location>
        <begin position="35"/>
        <end position="160"/>
    </location>
</feature>
<evidence type="ECO:0000259" key="7">
    <source>
        <dbReference type="Pfam" id="PF00107"/>
    </source>
</evidence>
<proteinExistence type="inferred from homology"/>
<dbReference type="PANTHER" id="PTHR43981:SF4">
    <property type="entry name" value="ENOYL-[ACYL-CARRIER-PROTEIN] REDUCTASE, MITOCHONDRIAL-LIKE"/>
    <property type="match status" value="1"/>
</dbReference>
<dbReference type="InterPro" id="IPR051034">
    <property type="entry name" value="Mito_Enoyl-ACP_Reductase"/>
</dbReference>
<evidence type="ECO:0000256" key="4">
    <source>
        <dbReference type="ARBA" id="ARBA00022946"/>
    </source>
</evidence>
<organism evidence="8 9">
    <name type="scientific">Aldrovandia affinis</name>
    <dbReference type="NCBI Taxonomy" id="143900"/>
    <lineage>
        <taxon>Eukaryota</taxon>
        <taxon>Metazoa</taxon>
        <taxon>Chordata</taxon>
        <taxon>Craniata</taxon>
        <taxon>Vertebrata</taxon>
        <taxon>Euteleostomi</taxon>
        <taxon>Actinopterygii</taxon>
        <taxon>Neopterygii</taxon>
        <taxon>Teleostei</taxon>
        <taxon>Notacanthiformes</taxon>
        <taxon>Halosauridae</taxon>
        <taxon>Aldrovandia</taxon>
    </lineage>
</organism>
<evidence type="ECO:0000256" key="5">
    <source>
        <dbReference type="ARBA" id="ARBA00023002"/>
    </source>
</evidence>
<dbReference type="CDD" id="cd08290">
    <property type="entry name" value="ETR"/>
    <property type="match status" value="1"/>
</dbReference>
<dbReference type="GO" id="GO:0006631">
    <property type="term" value="P:fatty acid metabolic process"/>
    <property type="evidence" value="ECO:0007669"/>
    <property type="project" value="TreeGrafter"/>
</dbReference>